<name>A0A1M5FMP3_9BACT</name>
<feature type="transmembrane region" description="Helical" evidence="1">
    <location>
        <begin position="6"/>
        <end position="28"/>
    </location>
</feature>
<reference evidence="3" key="1">
    <citation type="submission" date="2016-11" db="EMBL/GenBank/DDBJ databases">
        <authorList>
            <person name="Varghese N."/>
            <person name="Submissions S."/>
        </authorList>
    </citation>
    <scope>NUCLEOTIDE SEQUENCE [LARGE SCALE GENOMIC DNA]</scope>
    <source>
        <strain evidence="3">DSM 27370</strain>
    </source>
</reference>
<dbReference type="RefSeq" id="WP_062180874.1">
    <property type="nucleotide sequence ID" value="NZ_BBXL01000011.1"/>
</dbReference>
<accession>A0A1M5FMP3</accession>
<proteinExistence type="predicted"/>
<evidence type="ECO:0000256" key="1">
    <source>
        <dbReference type="SAM" id="Phobius"/>
    </source>
</evidence>
<protein>
    <submittedName>
        <fullName evidence="2">Uncharacterized protein</fullName>
    </submittedName>
</protein>
<keyword evidence="3" id="KW-1185">Reference proteome</keyword>
<dbReference type="OrthoDB" id="997912at2"/>
<evidence type="ECO:0000313" key="3">
    <source>
        <dbReference type="Proteomes" id="UP000184480"/>
    </source>
</evidence>
<gene>
    <name evidence="2" type="ORF">SAMN05444362_11250</name>
</gene>
<feature type="transmembrane region" description="Helical" evidence="1">
    <location>
        <begin position="40"/>
        <end position="61"/>
    </location>
</feature>
<keyword evidence="1" id="KW-0812">Transmembrane</keyword>
<dbReference type="STRING" id="1346286.SAMN05444362_11250"/>
<keyword evidence="1" id="KW-0472">Membrane</keyword>
<dbReference type="Proteomes" id="UP000184480">
    <property type="component" value="Unassembled WGS sequence"/>
</dbReference>
<dbReference type="EMBL" id="FQUC01000012">
    <property type="protein sequence ID" value="SHF92775.1"/>
    <property type="molecule type" value="Genomic_DNA"/>
</dbReference>
<organism evidence="2 3">
    <name type="scientific">Dysgonomonas macrotermitis</name>
    <dbReference type="NCBI Taxonomy" id="1346286"/>
    <lineage>
        <taxon>Bacteria</taxon>
        <taxon>Pseudomonadati</taxon>
        <taxon>Bacteroidota</taxon>
        <taxon>Bacteroidia</taxon>
        <taxon>Bacteroidales</taxon>
        <taxon>Dysgonomonadaceae</taxon>
        <taxon>Dysgonomonas</taxon>
    </lineage>
</organism>
<sequence length="236" mass="26394">MILKGIILVVICILCGITVLASLIIAVVKRRNRNTLSLSLGIAFLAIIGGISSAGYLSYMLGTVLMKETKDGANVFVEAMSEVLSSRFPESSFMDSIKSLQPTAGKIPPPFFYSCGFRDYYRMPLVYPYSMIVIDADDYASIQDESLVKNAFASTNSAETVLNGVTEFTFDRKHLLACCESRWDSAKVEYVVLDFGSKDISKFKSKAQMNDYLDSIGVEPYVPRFMPMQYYNRFVR</sequence>
<keyword evidence="1" id="KW-1133">Transmembrane helix</keyword>
<evidence type="ECO:0000313" key="2">
    <source>
        <dbReference type="EMBL" id="SHF92775.1"/>
    </source>
</evidence>
<dbReference type="AlphaFoldDB" id="A0A1M5FMP3"/>